<dbReference type="Proteomes" id="UP001418222">
    <property type="component" value="Unassembled WGS sequence"/>
</dbReference>
<keyword evidence="2" id="KW-1185">Reference proteome</keyword>
<dbReference type="EMBL" id="JBBWWQ010000003">
    <property type="protein sequence ID" value="KAK8952465.1"/>
    <property type="molecule type" value="Genomic_DNA"/>
</dbReference>
<organism evidence="1 2">
    <name type="scientific">Platanthera zijinensis</name>
    <dbReference type="NCBI Taxonomy" id="2320716"/>
    <lineage>
        <taxon>Eukaryota</taxon>
        <taxon>Viridiplantae</taxon>
        <taxon>Streptophyta</taxon>
        <taxon>Embryophyta</taxon>
        <taxon>Tracheophyta</taxon>
        <taxon>Spermatophyta</taxon>
        <taxon>Magnoliopsida</taxon>
        <taxon>Liliopsida</taxon>
        <taxon>Asparagales</taxon>
        <taxon>Orchidaceae</taxon>
        <taxon>Orchidoideae</taxon>
        <taxon>Orchideae</taxon>
        <taxon>Orchidinae</taxon>
        <taxon>Platanthera</taxon>
    </lineage>
</organism>
<dbReference type="AlphaFoldDB" id="A0AAP0GDE5"/>
<sequence>MTAPALQWSVPDHYIEKRQLFLRSYQFSRKRGAAARLRSSAVRVRRLISVRLRAARRLPQLVWARLMRAVLNGRRRGYLHHRLAAQPPRSCAAGFCRAS</sequence>
<comment type="caution">
    <text evidence="1">The sequence shown here is derived from an EMBL/GenBank/DDBJ whole genome shotgun (WGS) entry which is preliminary data.</text>
</comment>
<evidence type="ECO:0000313" key="2">
    <source>
        <dbReference type="Proteomes" id="UP001418222"/>
    </source>
</evidence>
<evidence type="ECO:0000313" key="1">
    <source>
        <dbReference type="EMBL" id="KAK8952465.1"/>
    </source>
</evidence>
<gene>
    <name evidence="1" type="ORF">KSP39_PZI003760</name>
</gene>
<proteinExistence type="predicted"/>
<protein>
    <submittedName>
        <fullName evidence="1">Uncharacterized protein</fullName>
    </submittedName>
</protein>
<reference evidence="1 2" key="1">
    <citation type="journal article" date="2022" name="Nat. Plants">
        <title>Genomes of leafy and leafless Platanthera orchids illuminate the evolution of mycoheterotrophy.</title>
        <authorList>
            <person name="Li M.H."/>
            <person name="Liu K.W."/>
            <person name="Li Z."/>
            <person name="Lu H.C."/>
            <person name="Ye Q.L."/>
            <person name="Zhang D."/>
            <person name="Wang J.Y."/>
            <person name="Li Y.F."/>
            <person name="Zhong Z.M."/>
            <person name="Liu X."/>
            <person name="Yu X."/>
            <person name="Liu D.K."/>
            <person name="Tu X.D."/>
            <person name="Liu B."/>
            <person name="Hao Y."/>
            <person name="Liao X.Y."/>
            <person name="Jiang Y.T."/>
            <person name="Sun W.H."/>
            <person name="Chen J."/>
            <person name="Chen Y.Q."/>
            <person name="Ai Y."/>
            <person name="Zhai J.W."/>
            <person name="Wu S.S."/>
            <person name="Zhou Z."/>
            <person name="Hsiao Y.Y."/>
            <person name="Wu W.L."/>
            <person name="Chen Y.Y."/>
            <person name="Lin Y.F."/>
            <person name="Hsu J.L."/>
            <person name="Li C.Y."/>
            <person name="Wang Z.W."/>
            <person name="Zhao X."/>
            <person name="Zhong W.Y."/>
            <person name="Ma X.K."/>
            <person name="Ma L."/>
            <person name="Huang J."/>
            <person name="Chen G.Z."/>
            <person name="Huang M.Z."/>
            <person name="Huang L."/>
            <person name="Peng D.H."/>
            <person name="Luo Y.B."/>
            <person name="Zou S.Q."/>
            <person name="Chen S.P."/>
            <person name="Lan S."/>
            <person name="Tsai W.C."/>
            <person name="Van de Peer Y."/>
            <person name="Liu Z.J."/>
        </authorList>
    </citation>
    <scope>NUCLEOTIDE SEQUENCE [LARGE SCALE GENOMIC DNA]</scope>
    <source>
        <strain evidence="1">Lor287</strain>
    </source>
</reference>
<accession>A0AAP0GDE5</accession>
<name>A0AAP0GDE5_9ASPA</name>